<feature type="region of interest" description="Disordered" evidence="1">
    <location>
        <begin position="62"/>
        <end position="98"/>
    </location>
</feature>
<evidence type="ECO:0000313" key="3">
    <source>
        <dbReference type="Proteomes" id="UP001590950"/>
    </source>
</evidence>
<reference evidence="2 3" key="1">
    <citation type="submission" date="2024-09" db="EMBL/GenBank/DDBJ databases">
        <title>Rethinking Asexuality: The Enigmatic Case of Functional Sexual Genes in Lepraria (Stereocaulaceae).</title>
        <authorList>
            <person name="Doellman M."/>
            <person name="Sun Y."/>
            <person name="Barcenas-Pena A."/>
            <person name="Lumbsch H.T."/>
            <person name="Grewe F."/>
        </authorList>
    </citation>
    <scope>NUCLEOTIDE SEQUENCE [LARGE SCALE GENOMIC DNA]</scope>
    <source>
        <strain evidence="2 3">Mercado 3170</strain>
    </source>
</reference>
<gene>
    <name evidence="2" type="ORF">N7G274_010113</name>
</gene>
<accession>A0ABR3ZU66</accession>
<evidence type="ECO:0000313" key="2">
    <source>
        <dbReference type="EMBL" id="KAL2037117.1"/>
    </source>
</evidence>
<organism evidence="2 3">
    <name type="scientific">Stereocaulon virgatum</name>
    <dbReference type="NCBI Taxonomy" id="373712"/>
    <lineage>
        <taxon>Eukaryota</taxon>
        <taxon>Fungi</taxon>
        <taxon>Dikarya</taxon>
        <taxon>Ascomycota</taxon>
        <taxon>Pezizomycotina</taxon>
        <taxon>Lecanoromycetes</taxon>
        <taxon>OSLEUM clade</taxon>
        <taxon>Lecanoromycetidae</taxon>
        <taxon>Lecanorales</taxon>
        <taxon>Lecanorineae</taxon>
        <taxon>Stereocaulaceae</taxon>
        <taxon>Stereocaulon</taxon>
    </lineage>
</organism>
<evidence type="ECO:0000256" key="1">
    <source>
        <dbReference type="SAM" id="MobiDB-lite"/>
    </source>
</evidence>
<sequence>MEAFGCPAKCARFAPWLYSRIESRVLGARHGPLIKKVSLWLAYYISPTSPRLQVRLLYSTRPSQHSSPSLTNITLSRFHPGGGSKRRHQLLRSPPPHDDRLSARVYLIA</sequence>
<protein>
    <submittedName>
        <fullName evidence="2">Uncharacterized protein</fullName>
    </submittedName>
</protein>
<comment type="caution">
    <text evidence="2">The sequence shown here is derived from an EMBL/GenBank/DDBJ whole genome shotgun (WGS) entry which is preliminary data.</text>
</comment>
<proteinExistence type="predicted"/>
<dbReference type="Proteomes" id="UP001590950">
    <property type="component" value="Unassembled WGS sequence"/>
</dbReference>
<name>A0ABR3ZU66_9LECA</name>
<keyword evidence="3" id="KW-1185">Reference proteome</keyword>
<dbReference type="EMBL" id="JBEFKJ010000044">
    <property type="protein sequence ID" value="KAL2037117.1"/>
    <property type="molecule type" value="Genomic_DNA"/>
</dbReference>
<feature type="compositionally biased region" description="Polar residues" evidence="1">
    <location>
        <begin position="62"/>
        <end position="75"/>
    </location>
</feature>